<evidence type="ECO:0000313" key="1">
    <source>
        <dbReference type="EMBL" id="QOR46874.1"/>
    </source>
</evidence>
<sequence length="45" mass="4799">MALYADNEDLSLKAASAELGINRATLHTWLKAYGTGKGSRTKGDC</sequence>
<name>A0A7M1QZH6_9ACTO</name>
<protein>
    <submittedName>
        <fullName evidence="1">Helix-turn-helix domain-containing protein</fullName>
    </submittedName>
</protein>
<proteinExistence type="predicted"/>
<dbReference type="AlphaFoldDB" id="A0A7M1QZH6"/>
<dbReference type="SUPFAM" id="SSF46689">
    <property type="entry name" value="Homeodomain-like"/>
    <property type="match status" value="1"/>
</dbReference>
<accession>A0A7M1QZH6</accession>
<gene>
    <name evidence="1" type="ORF">INS90_06120</name>
</gene>
<dbReference type="Proteomes" id="UP000594961">
    <property type="component" value="Chromosome"/>
</dbReference>
<dbReference type="InterPro" id="IPR009057">
    <property type="entry name" value="Homeodomain-like_sf"/>
</dbReference>
<evidence type="ECO:0000313" key="2">
    <source>
        <dbReference type="Proteomes" id="UP000594961"/>
    </source>
</evidence>
<reference evidence="1 2" key="1">
    <citation type="submission" date="2020-10" db="EMBL/GenBank/DDBJ databases">
        <title>Trueperella pecoris sp. nov. isolated from bovine and porcine specimens.</title>
        <authorList>
            <person name="Schoenecker L."/>
            <person name="Schnydrig P."/>
            <person name="Brodard I."/>
            <person name="Thomann A."/>
            <person name="Hemphill A."/>
            <person name="Rodriguez-Campos S."/>
            <person name="Perreten V."/>
            <person name="Jores J."/>
            <person name="Kittl S."/>
        </authorList>
    </citation>
    <scope>NUCLEOTIDE SEQUENCE [LARGE SCALE GENOMIC DNA]</scope>
    <source>
        <strain evidence="1 2">19OD0592</strain>
    </source>
</reference>
<organism evidence="1 2">
    <name type="scientific">Trueperella pecoris</name>
    <dbReference type="NCBI Taxonomy" id="2733571"/>
    <lineage>
        <taxon>Bacteria</taxon>
        <taxon>Bacillati</taxon>
        <taxon>Actinomycetota</taxon>
        <taxon>Actinomycetes</taxon>
        <taxon>Actinomycetales</taxon>
        <taxon>Actinomycetaceae</taxon>
        <taxon>Trueperella</taxon>
    </lineage>
</organism>
<dbReference type="EMBL" id="CP063212">
    <property type="protein sequence ID" value="QOR46874.1"/>
    <property type="molecule type" value="Genomic_DNA"/>
</dbReference>
<dbReference type="Gene3D" id="1.10.10.60">
    <property type="entry name" value="Homeodomain-like"/>
    <property type="match status" value="1"/>
</dbReference>